<name>A0A1S3HFD3_LINAN</name>
<evidence type="ECO:0000313" key="3">
    <source>
        <dbReference type="Proteomes" id="UP000085678"/>
    </source>
</evidence>
<dbReference type="OrthoDB" id="410721at2759"/>
<dbReference type="PROSITE" id="PS51444">
    <property type="entry name" value="FH2"/>
    <property type="match status" value="1"/>
</dbReference>
<evidence type="ECO:0000313" key="4">
    <source>
        <dbReference type="RefSeq" id="XP_013384750.1"/>
    </source>
</evidence>
<keyword evidence="3" id="KW-1185">Reference proteome</keyword>
<dbReference type="PANTHER" id="PTHR45725">
    <property type="entry name" value="FORMIN HOMOLOGY 2 FAMILY MEMBER"/>
    <property type="match status" value="1"/>
</dbReference>
<dbReference type="PANTHER" id="PTHR45725:SF3">
    <property type="entry name" value="DELPHILIN"/>
    <property type="match status" value="1"/>
</dbReference>
<dbReference type="KEGG" id="lak:106154803"/>
<dbReference type="AlphaFoldDB" id="A0A1S3HFD3"/>
<dbReference type="SMART" id="SM00498">
    <property type="entry name" value="FH2"/>
    <property type="match status" value="1"/>
</dbReference>
<keyword evidence="1" id="KW-0175">Coiled coil</keyword>
<dbReference type="InParanoid" id="A0A1S3HFD3"/>
<feature type="coiled-coil region" evidence="1">
    <location>
        <begin position="84"/>
        <end position="114"/>
    </location>
</feature>
<dbReference type="RefSeq" id="XP_013384750.1">
    <property type="nucleotide sequence ID" value="XM_013529296.2"/>
</dbReference>
<dbReference type="Pfam" id="PF02181">
    <property type="entry name" value="FH2"/>
    <property type="match status" value="1"/>
</dbReference>
<dbReference type="InterPro" id="IPR042201">
    <property type="entry name" value="FH2_Formin_sf"/>
</dbReference>
<evidence type="ECO:0000256" key="1">
    <source>
        <dbReference type="SAM" id="Coils"/>
    </source>
</evidence>
<accession>A0A1S3HFD3</accession>
<dbReference type="SUPFAM" id="SSF101447">
    <property type="entry name" value="Formin homology 2 domain (FH2 domain)"/>
    <property type="match status" value="1"/>
</dbReference>
<dbReference type="InterPro" id="IPR015425">
    <property type="entry name" value="FH2_Formin"/>
</dbReference>
<dbReference type="STRING" id="7574.A0A1S3HFD3"/>
<organism evidence="3 4">
    <name type="scientific">Lingula anatina</name>
    <name type="common">Brachiopod</name>
    <name type="synonym">Lingula unguis</name>
    <dbReference type="NCBI Taxonomy" id="7574"/>
    <lineage>
        <taxon>Eukaryota</taxon>
        <taxon>Metazoa</taxon>
        <taxon>Spiralia</taxon>
        <taxon>Lophotrochozoa</taxon>
        <taxon>Brachiopoda</taxon>
        <taxon>Linguliformea</taxon>
        <taxon>Lingulata</taxon>
        <taxon>Lingulida</taxon>
        <taxon>Linguloidea</taxon>
        <taxon>Lingulidae</taxon>
        <taxon>Lingula</taxon>
    </lineage>
</organism>
<dbReference type="GeneID" id="106154803"/>
<feature type="domain" description="FH2" evidence="2">
    <location>
        <begin position="1"/>
        <end position="310"/>
    </location>
</feature>
<proteinExistence type="predicted"/>
<dbReference type="InterPro" id="IPR051425">
    <property type="entry name" value="Formin_Homology"/>
</dbReference>
<reference evidence="4" key="1">
    <citation type="submission" date="2025-08" db="UniProtKB">
        <authorList>
            <consortium name="RefSeq"/>
        </authorList>
    </citation>
    <scope>IDENTIFICATION</scope>
    <source>
        <tissue evidence="4">Gonads</tissue>
    </source>
</reference>
<dbReference type="Proteomes" id="UP000085678">
    <property type="component" value="Unplaced"/>
</dbReference>
<evidence type="ECO:0000259" key="2">
    <source>
        <dbReference type="PROSITE" id="PS51444"/>
    </source>
</evidence>
<dbReference type="Gene3D" id="1.20.58.2220">
    <property type="entry name" value="Formin, FH2 domain"/>
    <property type="match status" value="1"/>
</dbReference>
<gene>
    <name evidence="4" type="primary">LOC106154803</name>
</gene>
<sequence length="310" mass="35216">MKRKAVDIRDALYSIDENILKPEVLRQLLAYAPNSDEVERYDAYTGSVSSLSKPDQFGYQISRVPGFQQRLQALLFKVNFAEKVEEVKESLKCMKKASQELRQSKKLAKVLELVLAMGNHLNKGNQRVGQAAAFRIKFLTELDITKTSDNRSTFLHVLANAVHDNFPDVLKMRDELPSVPDAAKVTESVSQQTISEDLAELRKVLQDAKSIVDKIRDISEAVTKAGSQRQMMGCEDRFQEVMGHFISSASDEIQSLFSLQNSTLEEYNEMVKYFGEDPKDSNANNIFASFAQFITKFEKAHHQNVLFKRH</sequence>
<protein>
    <submittedName>
        <fullName evidence="4">Delphilin isoform X1</fullName>
    </submittedName>
</protein>